<feature type="repeat" description="WD" evidence="10">
    <location>
        <begin position="53"/>
        <end position="81"/>
    </location>
</feature>
<dbReference type="Proteomes" id="UP000038009">
    <property type="component" value="Unassembled WGS sequence"/>
</dbReference>
<keyword evidence="14" id="KW-1185">Reference proteome</keyword>
<feature type="region of interest" description="Disordered" evidence="11">
    <location>
        <begin position="604"/>
        <end position="623"/>
    </location>
</feature>
<dbReference type="PROSITE" id="PS00678">
    <property type="entry name" value="WD_REPEATS_1"/>
    <property type="match status" value="1"/>
</dbReference>
<dbReference type="PANTHER" id="PTHR15271:SF4">
    <property type="entry name" value="CHROMATIN ASSEMBLY FACTOR 1 SUBUNIT B"/>
    <property type="match status" value="1"/>
</dbReference>
<dbReference type="InterPro" id="IPR036322">
    <property type="entry name" value="WD40_repeat_dom_sf"/>
</dbReference>
<keyword evidence="4" id="KW-0677">Repeat</keyword>
<dbReference type="OMA" id="CIVSNLH"/>
<evidence type="ECO:0000256" key="10">
    <source>
        <dbReference type="PROSITE-ProRule" id="PRU00221"/>
    </source>
</evidence>
<organism evidence="13 14">
    <name type="scientific">Leptomonas seymouri</name>
    <dbReference type="NCBI Taxonomy" id="5684"/>
    <lineage>
        <taxon>Eukaryota</taxon>
        <taxon>Discoba</taxon>
        <taxon>Euglenozoa</taxon>
        <taxon>Kinetoplastea</taxon>
        <taxon>Metakinetoplastina</taxon>
        <taxon>Trypanosomatida</taxon>
        <taxon>Trypanosomatidae</taxon>
        <taxon>Leishmaniinae</taxon>
        <taxon>Leptomonas</taxon>
    </lineage>
</organism>
<keyword evidence="9" id="KW-0539">Nucleus</keyword>
<feature type="compositionally biased region" description="Basic and acidic residues" evidence="11">
    <location>
        <begin position="324"/>
        <end position="333"/>
    </location>
</feature>
<dbReference type="InterPro" id="IPR019775">
    <property type="entry name" value="WD40_repeat_CS"/>
</dbReference>
<dbReference type="VEuPathDB" id="TriTrypDB:Lsey_0106_0140"/>
<keyword evidence="5" id="KW-0227">DNA damage</keyword>
<dbReference type="GO" id="GO:0005634">
    <property type="term" value="C:nucleus"/>
    <property type="evidence" value="ECO:0007669"/>
    <property type="project" value="UniProtKB-SubCell"/>
</dbReference>
<dbReference type="PROSITE" id="PS50294">
    <property type="entry name" value="WD_REPEATS_REGION"/>
    <property type="match status" value="1"/>
</dbReference>
<evidence type="ECO:0000256" key="1">
    <source>
        <dbReference type="ARBA" id="ARBA00004123"/>
    </source>
</evidence>
<dbReference type="PROSITE" id="PS50082">
    <property type="entry name" value="WD_REPEATS_2"/>
    <property type="match status" value="2"/>
</dbReference>
<name>A0A0N1PBV3_LEPSE</name>
<keyword evidence="7" id="KW-0689">Ribosomal protein</keyword>
<dbReference type="GO" id="GO:0006281">
    <property type="term" value="P:DNA repair"/>
    <property type="evidence" value="ECO:0007669"/>
    <property type="project" value="UniProtKB-KW"/>
</dbReference>
<feature type="region of interest" description="Disordered" evidence="11">
    <location>
        <begin position="324"/>
        <end position="373"/>
    </location>
</feature>
<feature type="region of interest" description="Disordered" evidence="11">
    <location>
        <begin position="633"/>
        <end position="682"/>
    </location>
</feature>
<accession>A0A0N1PBV3</accession>
<feature type="compositionally biased region" description="Low complexity" evidence="11">
    <location>
        <begin position="633"/>
        <end position="647"/>
    </location>
</feature>
<evidence type="ECO:0000256" key="5">
    <source>
        <dbReference type="ARBA" id="ARBA00022763"/>
    </source>
</evidence>
<feature type="domain" description="CAF1B/HIR1 beta-propeller" evidence="12">
    <location>
        <begin position="58"/>
        <end position="315"/>
    </location>
</feature>
<protein>
    <submittedName>
        <fullName evidence="13">Chromatin assembly factor 1 subunit b-like protein</fullName>
    </submittedName>
</protein>
<reference evidence="13 14" key="1">
    <citation type="journal article" date="2015" name="PLoS Pathog.">
        <title>Leptomonas seymouri: Adaptations to the Dixenous Life Cycle Analyzed by Genome Sequencing, Transcriptome Profiling and Co-infection with Leishmania donovani.</title>
        <authorList>
            <person name="Kraeva N."/>
            <person name="Butenko A."/>
            <person name="Hlavacova J."/>
            <person name="Kostygov A."/>
            <person name="Myskova J."/>
            <person name="Grybchuk D."/>
            <person name="Lestinova T."/>
            <person name="Votypka J."/>
            <person name="Volf P."/>
            <person name="Opperdoes F."/>
            <person name="Flegontov P."/>
            <person name="Lukes J."/>
            <person name="Yurchenko V."/>
        </authorList>
    </citation>
    <scope>NUCLEOTIDE SEQUENCE [LARGE SCALE GENOMIC DNA]</scope>
    <source>
        <strain evidence="13 14">ATCC 30220</strain>
    </source>
</reference>
<comment type="caution">
    <text evidence="13">The sequence shown here is derived from an EMBL/GenBank/DDBJ whole genome shotgun (WGS) entry which is preliminary data.</text>
</comment>
<dbReference type="GO" id="GO:0006334">
    <property type="term" value="P:nucleosome assembly"/>
    <property type="evidence" value="ECO:0007669"/>
    <property type="project" value="TreeGrafter"/>
</dbReference>
<keyword evidence="8" id="KW-0234">DNA repair</keyword>
<feature type="compositionally biased region" description="Low complexity" evidence="11">
    <location>
        <begin position="607"/>
        <end position="623"/>
    </location>
</feature>
<dbReference type="GO" id="GO:0005840">
    <property type="term" value="C:ribosome"/>
    <property type="evidence" value="ECO:0007669"/>
    <property type="project" value="UniProtKB-KW"/>
</dbReference>
<dbReference type="PANTHER" id="PTHR15271">
    <property type="entry name" value="CHROMATIN ASSEMBLY FACTOR 1 SUBUNIT B"/>
    <property type="match status" value="1"/>
</dbReference>
<keyword evidence="3 10" id="KW-0853">WD repeat</keyword>
<comment type="subcellular location">
    <subcellularLocation>
        <location evidence="1">Nucleus</location>
    </subcellularLocation>
</comment>
<dbReference type="SUPFAM" id="SSF50978">
    <property type="entry name" value="WD40 repeat-like"/>
    <property type="match status" value="1"/>
</dbReference>
<dbReference type="GO" id="GO:0006335">
    <property type="term" value="P:DNA replication-dependent chromatin assembly"/>
    <property type="evidence" value="ECO:0007669"/>
    <property type="project" value="InterPro"/>
</dbReference>
<evidence type="ECO:0000256" key="4">
    <source>
        <dbReference type="ARBA" id="ARBA00022737"/>
    </source>
</evidence>
<feature type="repeat" description="WD" evidence="10">
    <location>
        <begin position="175"/>
        <end position="216"/>
    </location>
</feature>
<dbReference type="Pfam" id="PF00400">
    <property type="entry name" value="WD40"/>
    <property type="match status" value="1"/>
</dbReference>
<dbReference type="Gene3D" id="2.130.10.10">
    <property type="entry name" value="YVTN repeat-like/Quinoprotein amine dehydrogenase"/>
    <property type="match status" value="1"/>
</dbReference>
<dbReference type="AlphaFoldDB" id="A0A0N1PBV3"/>
<evidence type="ECO:0000313" key="14">
    <source>
        <dbReference type="Proteomes" id="UP000038009"/>
    </source>
</evidence>
<evidence type="ECO:0000256" key="9">
    <source>
        <dbReference type="ARBA" id="ARBA00023242"/>
    </source>
</evidence>
<evidence type="ECO:0000313" key="13">
    <source>
        <dbReference type="EMBL" id="KPI87008.1"/>
    </source>
</evidence>
<dbReference type="InterPro" id="IPR015943">
    <property type="entry name" value="WD40/YVTN_repeat-like_dom_sf"/>
</dbReference>
<comment type="similarity">
    <text evidence="2">Belongs to the WD repeat HIR1 family.</text>
</comment>
<dbReference type="OrthoDB" id="71227at2759"/>
<dbReference type="SMART" id="SM00320">
    <property type="entry name" value="WD40"/>
    <property type="match status" value="4"/>
</dbReference>
<evidence type="ECO:0000256" key="11">
    <source>
        <dbReference type="SAM" id="MobiDB-lite"/>
    </source>
</evidence>
<dbReference type="InterPro" id="IPR001680">
    <property type="entry name" value="WD40_rpt"/>
</dbReference>
<sequence length="682" mass="73736">MRGQVEQDAVMSDTTSSTARPLRVRTIEVLWHCNDRNEEAELLGMQSNIMEGITSIDYNPRFNRVVTTGGDGNIRLWEMHTAAIEAWLANNASDMLACCQHLCRMRTAWMPLTARWSPQGEMIASAHCDGKVCLWWRDSAGGSAAAASNGTRQAHRGQLSEEDGDVEEWKAYRHLTGHISDVYDLCFSADSRYLLSGAGDGSIVIHDLEASTMPVLQLTDLHAKFCRGVAWDPWTRFVHTFGCGPSLLCFTHVPKGEGHRRMHLAGQRKCQGDFIGESCALSYRRLGWSPDGLLLAVPYGKFTKQSHQQAPSTANLLASIEAKERAEAQKKEAGQSPRDGGMLSDAKSAKTATAPAKPPAQPHGPASPAASTAEEEVEDMLHCIYIYTRGAPDKVACRLGVRGFSEVRGVLWAPCFLEPLSSSELQQNNVAMSLAVPERAATVENLRPVGVEQAVEESASPAAAAMAIDAKAEPIASSALPPSAAGVLTPVEIEAARERRGAWGPVEYRMALAVWTSDAVIVYTTDCSTRHSDFTDLHMRSITDVAWSHDASYLYTASLDGYISVIAFGASLAVSHRLPTFSTSPTVRSLCALMERVKKVGMNIEGSRSSSNNNNVKNSDGLGKDAGASVASAAAAATDTRATPVAVVRKKKKVERPLAPPEGEEKKKDVDMQQLEALMSDL</sequence>
<proteinExistence type="inferred from homology"/>
<dbReference type="Pfam" id="PF24105">
    <property type="entry name" value="Beta-prop_CAF1B_HIR1"/>
    <property type="match status" value="1"/>
</dbReference>
<evidence type="ECO:0000256" key="2">
    <source>
        <dbReference type="ARBA" id="ARBA00007306"/>
    </source>
</evidence>
<dbReference type="EMBL" id="LJSK01000106">
    <property type="protein sequence ID" value="KPI87008.1"/>
    <property type="molecule type" value="Genomic_DNA"/>
</dbReference>
<evidence type="ECO:0000256" key="6">
    <source>
        <dbReference type="ARBA" id="ARBA00022853"/>
    </source>
</evidence>
<keyword evidence="7" id="KW-0687">Ribonucleoprotein</keyword>
<dbReference type="GO" id="GO:0033186">
    <property type="term" value="C:CAF-1 complex"/>
    <property type="evidence" value="ECO:0007669"/>
    <property type="project" value="TreeGrafter"/>
</dbReference>
<dbReference type="InterPro" id="IPR045145">
    <property type="entry name" value="PTHR15271"/>
</dbReference>
<evidence type="ECO:0000256" key="8">
    <source>
        <dbReference type="ARBA" id="ARBA00023204"/>
    </source>
</evidence>
<dbReference type="InterPro" id="IPR055410">
    <property type="entry name" value="Beta-prop_CAF1B_HIR1"/>
</dbReference>
<evidence type="ECO:0000256" key="3">
    <source>
        <dbReference type="ARBA" id="ARBA00022574"/>
    </source>
</evidence>
<evidence type="ECO:0000259" key="12">
    <source>
        <dbReference type="Pfam" id="PF24105"/>
    </source>
</evidence>
<gene>
    <name evidence="13" type="ORF">ABL78_3920</name>
</gene>
<keyword evidence="6" id="KW-0156">Chromatin regulator</keyword>
<evidence type="ECO:0000256" key="7">
    <source>
        <dbReference type="ARBA" id="ARBA00022980"/>
    </source>
</evidence>